<keyword evidence="3" id="KW-1185">Reference proteome</keyword>
<evidence type="ECO:0000256" key="1">
    <source>
        <dbReference type="SAM" id="SignalP"/>
    </source>
</evidence>
<proteinExistence type="predicted"/>
<evidence type="ECO:0000313" key="2">
    <source>
        <dbReference type="EMBL" id="CBW25647.1"/>
    </source>
</evidence>
<dbReference type="PATRIC" id="fig|862908.3.peg.715"/>
<dbReference type="AlphaFoldDB" id="E1X5T0"/>
<evidence type="ECO:0000313" key="3">
    <source>
        <dbReference type="Proteomes" id="UP000008963"/>
    </source>
</evidence>
<protein>
    <submittedName>
        <fullName evidence="2">Exported protein</fullName>
    </submittedName>
</protein>
<keyword evidence="1" id="KW-0732">Signal</keyword>
<accession>E1X5T0</accession>
<reference evidence="3" key="1">
    <citation type="journal article" date="2013" name="ISME J.">
        <title>A small predatory core genome in the divergent marine Bacteriovorax marinus SJ and the terrestrial Bdellovibrio bacteriovorus.</title>
        <authorList>
            <person name="Crossman L.C."/>
            <person name="Chen H."/>
            <person name="Cerdeno-Tarraga A.M."/>
            <person name="Brooks K."/>
            <person name="Quail M.A."/>
            <person name="Pineiro S.A."/>
            <person name="Hobley L."/>
            <person name="Sockett R.E."/>
            <person name="Bentley S.D."/>
            <person name="Parkhill J."/>
            <person name="Williams H.N."/>
            <person name="Stine O.C."/>
        </authorList>
    </citation>
    <scope>NUCLEOTIDE SEQUENCE [LARGE SCALE GENOMIC DNA]</scope>
    <source>
        <strain evidence="3">ATCC BAA-682 / DSM 15412 / SJ</strain>
    </source>
</reference>
<gene>
    <name evidence="2" type="ordered locus">BMS_0743</name>
</gene>
<dbReference type="HOGENOM" id="CLU_613605_0_0_7"/>
<dbReference type="STRING" id="862908.BMS_0743"/>
<dbReference type="EMBL" id="FQ312005">
    <property type="protein sequence ID" value="CBW25647.1"/>
    <property type="molecule type" value="Genomic_DNA"/>
</dbReference>
<name>E1X5T0_HALMS</name>
<sequence>MAIKMKTLLLLLLSTSVFASYECYEDLVDFPPFYVSDEYRQGDKMYENFRNLENANIKDKYIPRGSIVFIDPQVYEQFEGSENGRVPVKVLTTPSEKAENELKHRTRGRSADNIKSVALGTGRQTRVQKNDKGWMSIKSLRSVDQYTFAVEKDSPLYDTPGIEDDRNYYIKLNMENGKFKVRNCCIPDEELPEGEAETCFSSYEMTVIDDDSNELQSNYVNFRECNFFEGSMPIKDNQFDAFRSILKNFSSDDPNFRLSDLEVVPSHQDWRGNTPIERRKELVKVPIDSNGAGPFGSIHYRGDDKANSDAYLKPNALCAFTQVLKKWQQECSEPGCKAMFGDLYHPRSWRSHSTHGSGDCIDLRPFRKNDDDTTNGLKYGWERYSRDKTQRFIELLERAGGSPIYFNDPTIKRETAATHMRGHDNHIHVCFDEEADKTLETCNNGL</sequence>
<feature type="chain" id="PRO_5003154773" evidence="1">
    <location>
        <begin position="20"/>
        <end position="446"/>
    </location>
</feature>
<organism evidence="2 3">
    <name type="scientific">Halobacteriovorax marinus (strain ATCC BAA-682 / DSM 15412 / SJ)</name>
    <name type="common">Bacteriovorax marinus</name>
    <dbReference type="NCBI Taxonomy" id="862908"/>
    <lineage>
        <taxon>Bacteria</taxon>
        <taxon>Pseudomonadati</taxon>
        <taxon>Bdellovibrionota</taxon>
        <taxon>Bacteriovoracia</taxon>
        <taxon>Bacteriovoracales</taxon>
        <taxon>Halobacteriovoraceae</taxon>
        <taxon>Halobacteriovorax</taxon>
    </lineage>
</organism>
<dbReference type="KEGG" id="bmx:BMS_0743"/>
<feature type="signal peptide" evidence="1">
    <location>
        <begin position="1"/>
        <end position="19"/>
    </location>
</feature>
<dbReference type="Proteomes" id="UP000008963">
    <property type="component" value="Chromosome"/>
</dbReference>